<proteinExistence type="predicted"/>
<evidence type="ECO:0000313" key="3">
    <source>
        <dbReference type="Proteomes" id="UP000183200"/>
    </source>
</evidence>
<dbReference type="OrthoDB" id="5245199at2"/>
<keyword evidence="1" id="KW-0472">Membrane</keyword>
<protein>
    <recommendedName>
        <fullName evidence="4">Cytochrome C and Quinol oxidase polypeptide I</fullName>
    </recommendedName>
</protein>
<feature type="transmembrane region" description="Helical" evidence="1">
    <location>
        <begin position="285"/>
        <end position="306"/>
    </location>
</feature>
<evidence type="ECO:0000256" key="1">
    <source>
        <dbReference type="SAM" id="Phobius"/>
    </source>
</evidence>
<dbReference type="Proteomes" id="UP000183200">
    <property type="component" value="Unassembled WGS sequence"/>
</dbReference>
<keyword evidence="3" id="KW-1185">Reference proteome</keyword>
<accession>A0A1G9U7N1</accession>
<feature type="transmembrane region" description="Helical" evidence="1">
    <location>
        <begin position="318"/>
        <end position="343"/>
    </location>
</feature>
<reference evidence="3" key="1">
    <citation type="submission" date="2016-10" db="EMBL/GenBank/DDBJ databases">
        <authorList>
            <person name="Varghese N."/>
            <person name="Submissions S."/>
        </authorList>
    </citation>
    <scope>NUCLEOTIDE SEQUENCE [LARGE SCALE GENOMIC DNA]</scope>
    <source>
        <strain evidence="3">DSM 19110</strain>
    </source>
</reference>
<organism evidence="2 3">
    <name type="scientific">Pedobacter steynii</name>
    <dbReference type="NCBI Taxonomy" id="430522"/>
    <lineage>
        <taxon>Bacteria</taxon>
        <taxon>Pseudomonadati</taxon>
        <taxon>Bacteroidota</taxon>
        <taxon>Sphingobacteriia</taxon>
        <taxon>Sphingobacteriales</taxon>
        <taxon>Sphingobacteriaceae</taxon>
        <taxon>Pedobacter</taxon>
    </lineage>
</organism>
<dbReference type="RefSeq" id="WP_074607158.1">
    <property type="nucleotide sequence ID" value="NZ_FNGY01000004.1"/>
</dbReference>
<feature type="transmembrane region" description="Helical" evidence="1">
    <location>
        <begin position="87"/>
        <end position="107"/>
    </location>
</feature>
<dbReference type="InterPro" id="IPR036927">
    <property type="entry name" value="Cyt_c_oxase-like_su1_sf"/>
</dbReference>
<evidence type="ECO:0008006" key="4">
    <source>
        <dbReference type="Google" id="ProtNLM"/>
    </source>
</evidence>
<dbReference type="EMBL" id="FNGY01000004">
    <property type="protein sequence ID" value="SDM55565.1"/>
    <property type="molecule type" value="Genomic_DNA"/>
</dbReference>
<keyword evidence="1" id="KW-1133">Transmembrane helix</keyword>
<feature type="transmembrane region" description="Helical" evidence="1">
    <location>
        <begin position="9"/>
        <end position="34"/>
    </location>
</feature>
<feature type="transmembrane region" description="Helical" evidence="1">
    <location>
        <begin position="364"/>
        <end position="385"/>
    </location>
</feature>
<feature type="transmembrane region" description="Helical" evidence="1">
    <location>
        <begin position="397"/>
        <end position="419"/>
    </location>
</feature>
<feature type="transmembrane region" description="Helical" evidence="1">
    <location>
        <begin position="222"/>
        <end position="241"/>
    </location>
</feature>
<sequence length="430" mass="48876">MSTVKPQNALYRITVCHYLIAALFFLALTVMFLFSTEAISGHYFQPKILALTHIAALGWGTMIIFGTLYQLLPFILETSLFSIRLSWFSLAFFVPGVILLVYSFWVFNPGLNMQIASLLIFVAVVLFNLNVFLTVKDKKQKSIVTEFILTSCIWLSLTVLLGGLMVFNFTFSFLPKDHLQFLRLHAHMGIAGWFLMLIIGVSAKLLPMFLVSKYQKTHLLSYSYYFINAALLLFILDGYVYGINFKTYVISFLGVLGICFYMAYVYQCVITRIRAGIDLPMLQTLLSFILLALAILTLPFVLYYHLKHNALATNLSVFYGILIFMGWINSLILGQTFKILPYVVWLKCYEHLTGKVKTPLPADLIGNGLLYLQFATFLVFLLTFIPGFLFSYDILKYIAAGSLLLTALCYGIHVVCLLLHPIKTENYEQS</sequence>
<name>A0A1G9U7N1_9SPHI</name>
<feature type="transmembrane region" description="Helical" evidence="1">
    <location>
        <begin position="190"/>
        <end position="210"/>
    </location>
</feature>
<keyword evidence="1" id="KW-0812">Transmembrane</keyword>
<feature type="transmembrane region" description="Helical" evidence="1">
    <location>
        <begin position="54"/>
        <end position="75"/>
    </location>
</feature>
<gene>
    <name evidence="2" type="ORF">SAMN05421820_10478</name>
</gene>
<evidence type="ECO:0000313" key="2">
    <source>
        <dbReference type="EMBL" id="SDM55565.1"/>
    </source>
</evidence>
<dbReference type="Gene3D" id="1.20.210.10">
    <property type="entry name" value="Cytochrome c oxidase-like, subunit I domain"/>
    <property type="match status" value="1"/>
</dbReference>
<feature type="transmembrane region" description="Helical" evidence="1">
    <location>
        <begin position="147"/>
        <end position="170"/>
    </location>
</feature>
<dbReference type="AlphaFoldDB" id="A0A1G9U7N1"/>
<feature type="transmembrane region" description="Helical" evidence="1">
    <location>
        <begin position="113"/>
        <end position="135"/>
    </location>
</feature>
<feature type="transmembrane region" description="Helical" evidence="1">
    <location>
        <begin position="247"/>
        <end position="264"/>
    </location>
</feature>